<feature type="domain" description="Aminoglycoside phosphotransferase" evidence="1">
    <location>
        <begin position="125"/>
        <end position="260"/>
    </location>
</feature>
<reference evidence="2 3" key="2">
    <citation type="submission" date="2024-06" db="EMBL/GenBank/DDBJ databases">
        <title>Thioclava kandeliae sp. nov. from a rhizosphere soil sample of Kandelia candel in a mangrove.</title>
        <authorList>
            <person name="Mu T."/>
        </authorList>
    </citation>
    <scope>NUCLEOTIDE SEQUENCE [LARGE SCALE GENOMIC DNA]</scope>
    <source>
        <strain evidence="2 3">CPCC 100088</strain>
    </source>
</reference>
<dbReference type="SUPFAM" id="SSF56112">
    <property type="entry name" value="Protein kinase-like (PK-like)"/>
    <property type="match status" value="1"/>
</dbReference>
<dbReference type="InterPro" id="IPR002575">
    <property type="entry name" value="Aminoglycoside_PTrfase"/>
</dbReference>
<dbReference type="Proteomes" id="UP001438953">
    <property type="component" value="Unassembled WGS sequence"/>
</dbReference>
<accession>A0ABV1SHI6</accession>
<name>A0ABV1SHI6_9RHOB</name>
<dbReference type="EMBL" id="JAYWLC010000008">
    <property type="protein sequence ID" value="MER5172363.1"/>
    <property type="molecule type" value="Genomic_DNA"/>
</dbReference>
<protein>
    <submittedName>
        <fullName evidence="2">Phosphotransferase</fullName>
    </submittedName>
</protein>
<dbReference type="Gene3D" id="3.90.1200.10">
    <property type="match status" value="1"/>
</dbReference>
<reference evidence="2 3" key="1">
    <citation type="submission" date="2024-01" db="EMBL/GenBank/DDBJ databases">
        <authorList>
            <person name="Deng Y."/>
            <person name="Su J."/>
        </authorList>
    </citation>
    <scope>NUCLEOTIDE SEQUENCE [LARGE SCALE GENOMIC DNA]</scope>
    <source>
        <strain evidence="2 3">CPCC 100088</strain>
    </source>
</reference>
<sequence>MTQASLTQNGAPLPPLSDRETAGLAALRAEPAGDSLPAIANPMHQGLDGLTRPAIIGGQAALVKSFYQGIFLPHGFAGAVEATRAAAALGVTPDLLGADDVSQTMGFVRLGEDWRPAGLIDMLDPEIFSAVLAAKKRFHEGATLSGAIPLREEFARLLEEIRRHPVLVPPVTIRMGWDQITDWVERIIEACETPMQPGACHGENALSNIMIGPEKSVQLIDFDRATMGDIWRDLGAMAQEICADDEDREAFIAAYTGAPATAPQMARLKLYGMLDDALWAMQLMLGEVFPERHGPELYKYAANRLVRLRTQISANDMARLLREAQA</sequence>
<dbReference type="Pfam" id="PF01636">
    <property type="entry name" value="APH"/>
    <property type="match status" value="1"/>
</dbReference>
<proteinExistence type="predicted"/>
<evidence type="ECO:0000313" key="2">
    <source>
        <dbReference type="EMBL" id="MER5172363.1"/>
    </source>
</evidence>
<comment type="caution">
    <text evidence="2">The sequence shown here is derived from an EMBL/GenBank/DDBJ whole genome shotgun (WGS) entry which is preliminary data.</text>
</comment>
<evidence type="ECO:0000313" key="3">
    <source>
        <dbReference type="Proteomes" id="UP001438953"/>
    </source>
</evidence>
<evidence type="ECO:0000259" key="1">
    <source>
        <dbReference type="Pfam" id="PF01636"/>
    </source>
</evidence>
<dbReference type="RefSeq" id="WP_350937158.1">
    <property type="nucleotide sequence ID" value="NZ_JAYWLC010000008.1"/>
</dbReference>
<gene>
    <name evidence="2" type="ORF">VSX56_11320</name>
</gene>
<dbReference type="InterPro" id="IPR011009">
    <property type="entry name" value="Kinase-like_dom_sf"/>
</dbReference>
<organism evidence="2 3">
    <name type="scientific">Thioclava kandeliae</name>
    <dbReference type="NCBI Taxonomy" id="3070818"/>
    <lineage>
        <taxon>Bacteria</taxon>
        <taxon>Pseudomonadati</taxon>
        <taxon>Pseudomonadota</taxon>
        <taxon>Alphaproteobacteria</taxon>
        <taxon>Rhodobacterales</taxon>
        <taxon>Paracoccaceae</taxon>
        <taxon>Thioclava</taxon>
    </lineage>
</organism>
<keyword evidence="3" id="KW-1185">Reference proteome</keyword>